<organism evidence="3 4">
    <name type="scientific">Candidatus Merdivivens faecigallinarum</name>
    <dbReference type="NCBI Taxonomy" id="2840871"/>
    <lineage>
        <taxon>Bacteria</taxon>
        <taxon>Pseudomonadati</taxon>
        <taxon>Bacteroidota</taxon>
        <taxon>Bacteroidia</taxon>
        <taxon>Bacteroidales</taxon>
        <taxon>Muribaculaceae</taxon>
        <taxon>Muribaculaceae incertae sedis</taxon>
        <taxon>Candidatus Merdivivens</taxon>
    </lineage>
</organism>
<evidence type="ECO:0000313" key="4">
    <source>
        <dbReference type="Proteomes" id="UP000823772"/>
    </source>
</evidence>
<dbReference type="GO" id="GO:0004519">
    <property type="term" value="F:endonuclease activity"/>
    <property type="evidence" value="ECO:0007669"/>
    <property type="project" value="UniProtKB-KW"/>
</dbReference>
<keyword evidence="1" id="KW-0732">Signal</keyword>
<gene>
    <name evidence="3" type="ORF">IAC87_05980</name>
</gene>
<evidence type="ECO:0000313" key="3">
    <source>
        <dbReference type="EMBL" id="MBO8482077.1"/>
    </source>
</evidence>
<reference evidence="3" key="1">
    <citation type="submission" date="2020-10" db="EMBL/GenBank/DDBJ databases">
        <authorList>
            <person name="Gilroy R."/>
        </authorList>
    </citation>
    <scope>NUCLEOTIDE SEQUENCE</scope>
    <source>
        <strain evidence="3">B3-2255</strain>
    </source>
</reference>
<dbReference type="Pfam" id="PF19580">
    <property type="entry name" value="Exo_endo_phos_3"/>
    <property type="match status" value="1"/>
</dbReference>
<dbReference type="AlphaFoldDB" id="A0A9D9IZH1"/>
<evidence type="ECO:0000259" key="2">
    <source>
        <dbReference type="Pfam" id="PF19580"/>
    </source>
</evidence>
<dbReference type="InterPro" id="IPR036691">
    <property type="entry name" value="Endo/exonu/phosph_ase_sf"/>
</dbReference>
<dbReference type="SUPFAM" id="SSF56219">
    <property type="entry name" value="DNase I-like"/>
    <property type="match status" value="1"/>
</dbReference>
<reference evidence="3" key="2">
    <citation type="journal article" date="2021" name="PeerJ">
        <title>Extensive microbial diversity within the chicken gut microbiome revealed by metagenomics and culture.</title>
        <authorList>
            <person name="Gilroy R."/>
            <person name="Ravi A."/>
            <person name="Getino M."/>
            <person name="Pursley I."/>
            <person name="Horton D.L."/>
            <person name="Alikhan N.F."/>
            <person name="Baker D."/>
            <person name="Gharbi K."/>
            <person name="Hall N."/>
            <person name="Watson M."/>
            <person name="Adriaenssens E.M."/>
            <person name="Foster-Nyarko E."/>
            <person name="Jarju S."/>
            <person name="Secka A."/>
            <person name="Antonio M."/>
            <person name="Oren A."/>
            <person name="Chaudhuri R.R."/>
            <person name="La Ragione R."/>
            <person name="Hildebrand F."/>
            <person name="Pallen M.J."/>
        </authorList>
    </citation>
    <scope>NUCLEOTIDE SEQUENCE</scope>
    <source>
        <strain evidence="3">B3-2255</strain>
    </source>
</reference>
<dbReference type="Proteomes" id="UP000823772">
    <property type="component" value="Unassembled WGS sequence"/>
</dbReference>
<dbReference type="Gene3D" id="3.60.10.10">
    <property type="entry name" value="Endonuclease/exonuclease/phosphatase"/>
    <property type="match status" value="1"/>
</dbReference>
<keyword evidence="3" id="KW-0255">Endonuclease</keyword>
<feature type="domain" description="Endonuclease/exonuclease/phosphatase" evidence="2">
    <location>
        <begin position="29"/>
        <end position="345"/>
    </location>
</feature>
<keyword evidence="3" id="KW-0378">Hydrolase</keyword>
<keyword evidence="3" id="KW-0540">Nuclease</keyword>
<accession>A0A9D9IZH1</accession>
<feature type="chain" id="PRO_5039501507" evidence="1">
    <location>
        <begin position="21"/>
        <end position="346"/>
    </location>
</feature>
<feature type="signal peptide" evidence="1">
    <location>
        <begin position="1"/>
        <end position="20"/>
    </location>
</feature>
<dbReference type="PANTHER" id="PTHR42834:SF1">
    <property type="entry name" value="ENDONUCLEASE_EXONUCLEASE_PHOSPHATASE FAMILY PROTEIN (AFU_ORTHOLOGUE AFUA_3G09210)"/>
    <property type="match status" value="1"/>
</dbReference>
<dbReference type="InterPro" id="IPR005135">
    <property type="entry name" value="Endo/exonuclease/phosphatase"/>
</dbReference>
<evidence type="ECO:0000256" key="1">
    <source>
        <dbReference type="SAM" id="SignalP"/>
    </source>
</evidence>
<dbReference type="PANTHER" id="PTHR42834">
    <property type="entry name" value="ENDONUCLEASE/EXONUCLEASE/PHOSPHATASE FAMILY PROTEIN (AFU_ORTHOLOGUE AFUA_3G09210)"/>
    <property type="match status" value="1"/>
</dbReference>
<proteinExistence type="predicted"/>
<sequence length="346" mass="39195">MKKTIISVLVLFLLGVTLHAQDVDEKYVVGFYNLENLFDTYDDPEKNDEEFLPDGANKWTERKYGKKLHNIARVISAMAERNGTFHTILGVSEIENRRVLEDLVSQPELIPAGYNIVHYDSPDMRGVDVAMLYRPENFEYISSESIPFTLEGYEDFKTRDILMVYGKIAGEEFAVYVAHLPSRVGGKGGNLRSRGAEIIREHSLAMMDEHPGIKVIVMGDMNDDPFDESMSEVLGGKLDPDDVEEAEDMFNPFWRMLNDGFGSNAYQNVWSVFDQILVNGSLLNAPDGTLRLCKSGPNGYYGVIFRKPFMVTKTGQYKNNPHRTFSYGAFMNGYSDHFPTFIIIGK</sequence>
<protein>
    <submittedName>
        <fullName evidence="3">Endonuclease/exonuclease/phosphatase family protein</fullName>
    </submittedName>
</protein>
<name>A0A9D9IZH1_9BACT</name>
<dbReference type="EMBL" id="JADILY010000125">
    <property type="protein sequence ID" value="MBO8482077.1"/>
    <property type="molecule type" value="Genomic_DNA"/>
</dbReference>
<comment type="caution">
    <text evidence="3">The sequence shown here is derived from an EMBL/GenBank/DDBJ whole genome shotgun (WGS) entry which is preliminary data.</text>
</comment>